<dbReference type="Gene3D" id="3.10.310.10">
    <property type="entry name" value="Diaminopimelate Epimerase, Chain A, domain 1"/>
    <property type="match status" value="2"/>
</dbReference>
<comment type="pathway">
    <text evidence="1 8">Amino-acid biosynthesis; L-lysine biosynthesis via DAP pathway; DL-2,6-diaminopimelate from LL-2,6-diaminopimelate: step 1/1.</text>
</comment>
<evidence type="ECO:0000313" key="11">
    <source>
        <dbReference type="Proteomes" id="UP000824094"/>
    </source>
</evidence>
<keyword evidence="5 8" id="KW-0457">Lysine biosynthesis</keyword>
<feature type="binding site" evidence="8">
    <location>
        <position position="168"/>
    </location>
    <ligand>
        <name>substrate</name>
    </ligand>
</feature>
<dbReference type="Pfam" id="PF01678">
    <property type="entry name" value="DAP_epimerase"/>
    <property type="match status" value="2"/>
</dbReference>
<sequence length="262" mass="28088">MLFIKMNGLGNDYVFIDAEAVPENALKYLETNIKRLAPIISDRHFGVGGDGVVILYPSHSADVDMLMFNSDGSLGKTCGNALRCVGKYLSMKYTDRTTFSVKTSAAVSVVAVTDDGITASLSKPEFVGRKNGAYFVNVGNPHAVILTENLSDSAFSEAMETTRIYDVNTEMVKLESENTFKMRVCERGSGETLACGSGAAAAASAVCRLGLGSFPMTAVLKGGKLKIDINSDGVLLITGAAEINYTGDIDIFRYGQIKRQLF</sequence>
<comment type="caution">
    <text evidence="10">The sequence shown here is derived from an EMBL/GenBank/DDBJ whole genome shotgun (WGS) entry which is preliminary data.</text>
</comment>
<comment type="catalytic activity">
    <reaction evidence="7 8">
        <text>(2S,6S)-2,6-diaminopimelate = meso-2,6-diaminopimelate</text>
        <dbReference type="Rhea" id="RHEA:15393"/>
        <dbReference type="ChEBI" id="CHEBI:57609"/>
        <dbReference type="ChEBI" id="CHEBI:57791"/>
        <dbReference type="EC" id="5.1.1.7"/>
    </reaction>
</comment>
<feature type="active site" description="Proton donor" evidence="8">
    <location>
        <position position="78"/>
    </location>
</feature>
<feature type="site" description="Could be important to modulate the pK values of the two catalytic cysteine residues" evidence="8">
    <location>
        <position position="142"/>
    </location>
</feature>
<feature type="binding site" evidence="8">
    <location>
        <position position="140"/>
    </location>
    <ligand>
        <name>substrate</name>
    </ligand>
</feature>
<dbReference type="PANTHER" id="PTHR31689:SF0">
    <property type="entry name" value="DIAMINOPIMELATE EPIMERASE"/>
    <property type="match status" value="1"/>
</dbReference>
<feature type="binding site" evidence="8">
    <location>
        <begin position="79"/>
        <end position="80"/>
    </location>
    <ligand>
        <name>substrate</name>
    </ligand>
</feature>
<evidence type="ECO:0000313" key="10">
    <source>
        <dbReference type="EMBL" id="HIU59796.1"/>
    </source>
</evidence>
<reference evidence="10" key="1">
    <citation type="submission" date="2020-10" db="EMBL/GenBank/DDBJ databases">
        <authorList>
            <person name="Gilroy R."/>
        </authorList>
    </citation>
    <scope>NUCLEOTIDE SEQUENCE</scope>
    <source>
        <strain evidence="10">18911</strain>
    </source>
</reference>
<dbReference type="SUPFAM" id="SSF54506">
    <property type="entry name" value="Diaminopimelate epimerase-like"/>
    <property type="match status" value="2"/>
</dbReference>
<comment type="subcellular location">
    <subcellularLocation>
        <location evidence="8">Cytoplasm</location>
    </subcellularLocation>
</comment>
<feature type="active site" evidence="9">
    <location>
        <position position="78"/>
    </location>
</feature>
<organism evidence="10 11">
    <name type="scientific">Candidatus Stercoripulliclostridium merdigallinarum</name>
    <dbReference type="NCBI Taxonomy" id="2840951"/>
    <lineage>
        <taxon>Bacteria</taxon>
        <taxon>Bacillati</taxon>
        <taxon>Bacillota</taxon>
        <taxon>Clostridia</taxon>
        <taxon>Eubacteriales</taxon>
        <taxon>Candidatus Stercoripulliclostridium</taxon>
    </lineage>
</organism>
<evidence type="ECO:0000256" key="6">
    <source>
        <dbReference type="ARBA" id="ARBA00023235"/>
    </source>
</evidence>
<feature type="active site" description="Proton acceptor" evidence="8">
    <location>
        <position position="195"/>
    </location>
</feature>
<evidence type="ECO:0000256" key="9">
    <source>
        <dbReference type="PROSITE-ProRule" id="PRU10125"/>
    </source>
</evidence>
<feature type="binding site" evidence="8">
    <location>
        <begin position="196"/>
        <end position="197"/>
    </location>
    <ligand>
        <name>substrate</name>
    </ligand>
</feature>
<evidence type="ECO:0000256" key="3">
    <source>
        <dbReference type="ARBA" id="ARBA00013080"/>
    </source>
</evidence>
<dbReference type="GO" id="GO:0005829">
    <property type="term" value="C:cytosol"/>
    <property type="evidence" value="ECO:0007669"/>
    <property type="project" value="TreeGrafter"/>
</dbReference>
<feature type="site" description="Could be important to modulate the pK values of the two catalytic cysteine residues" evidence="8">
    <location>
        <position position="186"/>
    </location>
</feature>
<evidence type="ECO:0000256" key="1">
    <source>
        <dbReference type="ARBA" id="ARBA00005196"/>
    </source>
</evidence>
<feature type="binding site" evidence="8">
    <location>
        <position position="11"/>
    </location>
    <ligand>
        <name>substrate</name>
    </ligand>
</feature>
<dbReference type="Proteomes" id="UP000824094">
    <property type="component" value="Unassembled WGS sequence"/>
</dbReference>
<accession>A0A9D1SGY8</accession>
<comment type="caution">
    <text evidence="8">Lacks conserved residue(s) required for the propagation of feature annotation.</text>
</comment>
<evidence type="ECO:0000256" key="7">
    <source>
        <dbReference type="ARBA" id="ARBA00051712"/>
    </source>
</evidence>
<dbReference type="PANTHER" id="PTHR31689">
    <property type="entry name" value="DIAMINOPIMELATE EPIMERASE, CHLOROPLASTIC"/>
    <property type="match status" value="1"/>
</dbReference>
<keyword evidence="4 8" id="KW-0028">Amino-acid biosynthesis</keyword>
<dbReference type="GO" id="GO:0008837">
    <property type="term" value="F:diaminopimelate epimerase activity"/>
    <property type="evidence" value="ECO:0007669"/>
    <property type="project" value="UniProtKB-UniRule"/>
</dbReference>
<evidence type="ECO:0000256" key="2">
    <source>
        <dbReference type="ARBA" id="ARBA00010219"/>
    </source>
</evidence>
<protein>
    <recommendedName>
        <fullName evidence="3 8">Diaminopimelate epimerase</fullName>
        <shortName evidence="8">DAP epimerase</shortName>
        <ecNumber evidence="3 8">5.1.1.7</ecNumber>
    </recommendedName>
    <alternativeName>
        <fullName evidence="8">PLP-independent amino acid racemase</fullName>
    </alternativeName>
</protein>
<dbReference type="EC" id="5.1.1.7" evidence="3 8"/>
<comment type="similarity">
    <text evidence="2 8">Belongs to the diaminopimelate epimerase family.</text>
</comment>
<feature type="binding site" evidence="8">
    <location>
        <position position="69"/>
    </location>
    <ligand>
        <name>substrate</name>
    </ligand>
</feature>
<keyword evidence="6 8" id="KW-0413">Isomerase</keyword>
<evidence type="ECO:0000256" key="8">
    <source>
        <dbReference type="HAMAP-Rule" id="MF_00197"/>
    </source>
</evidence>
<dbReference type="InterPro" id="IPR001653">
    <property type="entry name" value="DAP_epimerase_DapF"/>
</dbReference>
<evidence type="ECO:0000256" key="4">
    <source>
        <dbReference type="ARBA" id="ARBA00022605"/>
    </source>
</evidence>
<dbReference type="PROSITE" id="PS01326">
    <property type="entry name" value="DAP_EPIMERASE"/>
    <property type="match status" value="1"/>
</dbReference>
<dbReference type="HAMAP" id="MF_00197">
    <property type="entry name" value="DAP_epimerase"/>
    <property type="match status" value="1"/>
</dbReference>
<dbReference type="GO" id="GO:0009089">
    <property type="term" value="P:lysine biosynthetic process via diaminopimelate"/>
    <property type="evidence" value="ECO:0007669"/>
    <property type="project" value="UniProtKB-UniRule"/>
</dbReference>
<comment type="function">
    <text evidence="8">Catalyzes the stereoinversion of LL-2,6-diaminopimelate (L,L-DAP) to meso-diaminopimelate (meso-DAP), a precursor of L-lysine and an essential component of the bacterial peptidoglycan.</text>
</comment>
<reference evidence="10" key="2">
    <citation type="journal article" date="2021" name="PeerJ">
        <title>Extensive microbial diversity within the chicken gut microbiome revealed by metagenomics and culture.</title>
        <authorList>
            <person name="Gilroy R."/>
            <person name="Ravi A."/>
            <person name="Getino M."/>
            <person name="Pursley I."/>
            <person name="Horton D.L."/>
            <person name="Alikhan N.F."/>
            <person name="Baker D."/>
            <person name="Gharbi K."/>
            <person name="Hall N."/>
            <person name="Watson M."/>
            <person name="Adriaenssens E.M."/>
            <person name="Foster-Nyarko E."/>
            <person name="Jarju S."/>
            <person name="Secka A."/>
            <person name="Antonio M."/>
            <person name="Oren A."/>
            <person name="Chaudhuri R.R."/>
            <person name="La Ragione R."/>
            <person name="Hildebrand F."/>
            <person name="Pallen M.J."/>
        </authorList>
    </citation>
    <scope>NUCLEOTIDE SEQUENCE</scope>
    <source>
        <strain evidence="10">18911</strain>
    </source>
</reference>
<dbReference type="EMBL" id="DVNF01000008">
    <property type="protein sequence ID" value="HIU59796.1"/>
    <property type="molecule type" value="Genomic_DNA"/>
</dbReference>
<gene>
    <name evidence="8 10" type="primary">dapF</name>
    <name evidence="10" type="ORF">IAB05_00225</name>
</gene>
<name>A0A9D1SGY8_9FIRM</name>
<feature type="binding site" evidence="8">
    <location>
        <begin position="186"/>
        <end position="187"/>
    </location>
    <ligand>
        <name>substrate</name>
    </ligand>
</feature>
<dbReference type="AlphaFoldDB" id="A0A9D1SGY8"/>
<dbReference type="InterPro" id="IPR018510">
    <property type="entry name" value="DAP_epimerase_AS"/>
</dbReference>
<evidence type="ECO:0000256" key="5">
    <source>
        <dbReference type="ARBA" id="ARBA00023154"/>
    </source>
</evidence>
<proteinExistence type="inferred from homology"/>
<keyword evidence="8" id="KW-0963">Cytoplasm</keyword>
<dbReference type="NCBIfam" id="TIGR00652">
    <property type="entry name" value="DapF"/>
    <property type="match status" value="1"/>
</dbReference>
<comment type="subunit">
    <text evidence="8">Homodimer.</text>
</comment>